<dbReference type="GO" id="GO:0016829">
    <property type="term" value="F:lyase activity"/>
    <property type="evidence" value="ECO:0007669"/>
    <property type="project" value="InterPro"/>
</dbReference>
<evidence type="ECO:0000256" key="1">
    <source>
        <dbReference type="ARBA" id="ARBA00004141"/>
    </source>
</evidence>
<evidence type="ECO:0000256" key="3">
    <source>
        <dbReference type="ARBA" id="ARBA00006757"/>
    </source>
</evidence>
<keyword evidence="5 7" id="KW-1133">Transmembrane helix</keyword>
<sequence length="259" mass="29604">MGILTPILGGWHLPLNPLDQINQPPLEFLQVQDGLLLIVGVLWTTSYILSCRDAFRDRSYGIPLLTLWFNLGWEFVYGFCFPSSLGDLLVNFPWLFCQLTIAYATISHGPAEWKHKPLIANNLALWLFGCLPFSICFHWAFIKSFPLRKDSILISAVMTQMGTSIGGLAHIILKGSTGGHSLGAWFFRTLGTGLIVTMHVWQWYNYPQDHPIMSLPITLYCVFLFEGADLIYPFAFTFISKYEKQQTLEKRHGDRKRLR</sequence>
<feature type="transmembrane region" description="Helical" evidence="7">
    <location>
        <begin position="34"/>
        <end position="50"/>
    </location>
</feature>
<dbReference type="PANTHER" id="PTHR42038:SF2">
    <property type="entry name" value="TERPENE CYCLASE AUSL"/>
    <property type="match status" value="1"/>
</dbReference>
<feature type="transmembrane region" description="Helical" evidence="7">
    <location>
        <begin position="152"/>
        <end position="173"/>
    </location>
</feature>
<protein>
    <submittedName>
        <fullName evidence="8">Uncharacterized protein</fullName>
    </submittedName>
</protein>
<keyword evidence="6 7" id="KW-0472">Membrane</keyword>
<gene>
    <name evidence="8" type="ORF">S7711_06667</name>
</gene>
<keyword evidence="4 7" id="KW-0812">Transmembrane</keyword>
<dbReference type="PANTHER" id="PTHR42038">
    <property type="match status" value="1"/>
</dbReference>
<comment type="subcellular location">
    <subcellularLocation>
        <location evidence="1">Membrane</location>
        <topology evidence="1">Multi-pass membrane protein</topology>
    </subcellularLocation>
</comment>
<evidence type="ECO:0000313" key="8">
    <source>
        <dbReference type="EMBL" id="KEY74769.1"/>
    </source>
</evidence>
<evidence type="ECO:0000256" key="5">
    <source>
        <dbReference type="ARBA" id="ARBA00022989"/>
    </source>
</evidence>
<dbReference type="Pfam" id="PF25129">
    <property type="entry name" value="Pyr4-TMTC"/>
    <property type="match status" value="1"/>
</dbReference>
<evidence type="ECO:0000256" key="4">
    <source>
        <dbReference type="ARBA" id="ARBA00022692"/>
    </source>
</evidence>
<dbReference type="GO" id="GO:0016020">
    <property type="term" value="C:membrane"/>
    <property type="evidence" value="ECO:0007669"/>
    <property type="project" value="UniProtKB-SubCell"/>
</dbReference>
<dbReference type="AlphaFoldDB" id="A0A084BB40"/>
<reference evidence="8 9" key="1">
    <citation type="journal article" date="2014" name="BMC Genomics">
        <title>Comparative genome sequencing reveals chemotype-specific gene clusters in the toxigenic black mold Stachybotrys.</title>
        <authorList>
            <person name="Semeiks J."/>
            <person name="Borek D."/>
            <person name="Otwinowski Z."/>
            <person name="Grishin N.V."/>
        </authorList>
    </citation>
    <scope>NUCLEOTIDE SEQUENCE [LARGE SCALE GENOMIC DNA]</scope>
    <source>
        <strain evidence="9">CBS 109288 / IBT 7711</strain>
    </source>
</reference>
<evidence type="ECO:0000256" key="6">
    <source>
        <dbReference type="ARBA" id="ARBA00023136"/>
    </source>
</evidence>
<organism evidence="8 9">
    <name type="scientific">Stachybotrys chartarum (strain CBS 109288 / IBT 7711)</name>
    <name type="common">Toxic black mold</name>
    <name type="synonym">Stilbospora chartarum</name>
    <dbReference type="NCBI Taxonomy" id="1280523"/>
    <lineage>
        <taxon>Eukaryota</taxon>
        <taxon>Fungi</taxon>
        <taxon>Dikarya</taxon>
        <taxon>Ascomycota</taxon>
        <taxon>Pezizomycotina</taxon>
        <taxon>Sordariomycetes</taxon>
        <taxon>Hypocreomycetidae</taxon>
        <taxon>Hypocreales</taxon>
        <taxon>Stachybotryaceae</taxon>
        <taxon>Stachybotrys</taxon>
    </lineage>
</organism>
<name>A0A084BB40_STACB</name>
<dbReference type="OrthoDB" id="5294024at2759"/>
<keyword evidence="9" id="KW-1185">Reference proteome</keyword>
<feature type="transmembrane region" description="Helical" evidence="7">
    <location>
        <begin position="217"/>
        <end position="239"/>
    </location>
</feature>
<proteinExistence type="inferred from homology"/>
<feature type="transmembrane region" description="Helical" evidence="7">
    <location>
        <begin position="118"/>
        <end position="140"/>
    </location>
</feature>
<comment type="similarity">
    <text evidence="3">Belongs to the paxB family.</text>
</comment>
<evidence type="ECO:0000313" key="9">
    <source>
        <dbReference type="Proteomes" id="UP000028045"/>
    </source>
</evidence>
<evidence type="ECO:0000256" key="2">
    <source>
        <dbReference type="ARBA" id="ARBA00005179"/>
    </source>
</evidence>
<accession>A0A084BB40</accession>
<dbReference type="EMBL" id="KL647490">
    <property type="protein sequence ID" value="KEY74769.1"/>
    <property type="molecule type" value="Genomic_DNA"/>
</dbReference>
<feature type="transmembrane region" description="Helical" evidence="7">
    <location>
        <begin position="185"/>
        <end position="205"/>
    </location>
</feature>
<comment type="pathway">
    <text evidence="2">Secondary metabolite biosynthesis.</text>
</comment>
<dbReference type="InterPro" id="IPR039020">
    <property type="entry name" value="PaxB-like"/>
</dbReference>
<evidence type="ECO:0000256" key="7">
    <source>
        <dbReference type="SAM" id="Phobius"/>
    </source>
</evidence>
<dbReference type="HOGENOM" id="CLU_087059_0_1_1"/>
<dbReference type="Proteomes" id="UP000028045">
    <property type="component" value="Unassembled WGS sequence"/>
</dbReference>